<organism evidence="2 3">
    <name type="scientific">Rhizoctonia solani</name>
    <dbReference type="NCBI Taxonomy" id="456999"/>
    <lineage>
        <taxon>Eukaryota</taxon>
        <taxon>Fungi</taxon>
        <taxon>Dikarya</taxon>
        <taxon>Basidiomycota</taxon>
        <taxon>Agaricomycotina</taxon>
        <taxon>Agaricomycetes</taxon>
        <taxon>Cantharellales</taxon>
        <taxon>Ceratobasidiaceae</taxon>
        <taxon>Rhizoctonia</taxon>
    </lineage>
</organism>
<evidence type="ECO:0000256" key="1">
    <source>
        <dbReference type="SAM" id="Coils"/>
    </source>
</evidence>
<sequence>MAGHPGWYPPGQICYPPELPAYLKNVYDLKPVIGVPSDAEVMGIHSVIHAAHRVAGVPGMHDADLFMGLADHLFGVQMAKYRSKYSLITFPSDAMYTPPALPAHVTVTLEPVSGAPSDEQIVRVQEAVRAYQHFSSVPSMFDPLVNMKLSQHLFDIQMARYMRAAGESLPNPAAQAMERREIPAQTMDPVLVDEAIVVTNNAGTGANAAEVHQTSQMSAGVDIRELMERSNQLTERLSKLLERSNELTERCTQPADQSHSQTLAERFNQVLEQFTRILEPTRRPAEPDQLAERFNQLLDRFNQLSERVNQPLQTANELSEKANQIAERSNQLAEQAQKPVERLGDILRNVNKVLVAIQHAIIRSHKGNTTSAVDCLVNDKGETPSICPATDYGDFRFFARYHTSNGNHLPVIISGVAQNLYIPDSSISQFLDFYGLDENHDLHEEGTYTIREGAESHARTRLGDYFSSQLG</sequence>
<dbReference type="EMBL" id="CYGV01001309">
    <property type="protein sequence ID" value="CUA72732.1"/>
    <property type="molecule type" value="Genomic_DNA"/>
</dbReference>
<dbReference type="AlphaFoldDB" id="A0A0K6G398"/>
<reference evidence="2 3" key="1">
    <citation type="submission" date="2015-07" db="EMBL/GenBank/DDBJ databases">
        <authorList>
            <person name="Noorani M."/>
        </authorList>
    </citation>
    <scope>NUCLEOTIDE SEQUENCE [LARGE SCALE GENOMIC DNA]</scope>
    <source>
        <strain evidence="2">BBA 69670</strain>
    </source>
</reference>
<protein>
    <recommendedName>
        <fullName evidence="4">Laminin domain protein</fullName>
    </recommendedName>
</protein>
<proteinExistence type="predicted"/>
<evidence type="ECO:0000313" key="2">
    <source>
        <dbReference type="EMBL" id="CUA72732.1"/>
    </source>
</evidence>
<dbReference type="SUPFAM" id="SSF58104">
    <property type="entry name" value="Methyl-accepting chemotaxis protein (MCP) signaling domain"/>
    <property type="match status" value="1"/>
</dbReference>
<gene>
    <name evidence="2" type="ORF">RSOLAG22IIIB_10269</name>
</gene>
<keyword evidence="1" id="KW-0175">Coiled coil</keyword>
<feature type="coiled-coil region" evidence="1">
    <location>
        <begin position="223"/>
        <end position="250"/>
    </location>
</feature>
<keyword evidence="3" id="KW-1185">Reference proteome</keyword>
<accession>A0A0K6G398</accession>
<dbReference type="Gene3D" id="1.10.287.950">
    <property type="entry name" value="Methyl-accepting chemotaxis protein"/>
    <property type="match status" value="1"/>
</dbReference>
<name>A0A0K6G398_9AGAM</name>
<evidence type="ECO:0000313" key="3">
    <source>
        <dbReference type="Proteomes" id="UP000044841"/>
    </source>
</evidence>
<dbReference type="Proteomes" id="UP000044841">
    <property type="component" value="Unassembled WGS sequence"/>
</dbReference>
<evidence type="ECO:0008006" key="4">
    <source>
        <dbReference type="Google" id="ProtNLM"/>
    </source>
</evidence>